<feature type="compositionally biased region" description="Basic and acidic residues" evidence="1">
    <location>
        <begin position="322"/>
        <end position="331"/>
    </location>
</feature>
<dbReference type="AlphaFoldDB" id="A0AAD5XXT3"/>
<feature type="compositionally biased region" description="Basic and acidic residues" evidence="1">
    <location>
        <begin position="262"/>
        <end position="294"/>
    </location>
</feature>
<evidence type="ECO:0000313" key="2">
    <source>
        <dbReference type="EMBL" id="KAJ3224531.1"/>
    </source>
</evidence>
<feature type="compositionally biased region" description="Polar residues" evidence="1">
    <location>
        <begin position="183"/>
        <end position="199"/>
    </location>
</feature>
<evidence type="ECO:0000313" key="3">
    <source>
        <dbReference type="Proteomes" id="UP001211065"/>
    </source>
</evidence>
<protein>
    <submittedName>
        <fullName evidence="2">Uncharacterized protein</fullName>
    </submittedName>
</protein>
<feature type="compositionally biased region" description="Low complexity" evidence="1">
    <location>
        <begin position="170"/>
        <end position="182"/>
    </location>
</feature>
<reference evidence="2" key="1">
    <citation type="submission" date="2020-05" db="EMBL/GenBank/DDBJ databases">
        <title>Phylogenomic resolution of chytrid fungi.</title>
        <authorList>
            <person name="Stajich J.E."/>
            <person name="Amses K."/>
            <person name="Simmons R."/>
            <person name="Seto K."/>
            <person name="Myers J."/>
            <person name="Bonds A."/>
            <person name="Quandt C.A."/>
            <person name="Barry K."/>
            <person name="Liu P."/>
            <person name="Grigoriev I."/>
            <person name="Longcore J.E."/>
            <person name="James T.Y."/>
        </authorList>
    </citation>
    <scope>NUCLEOTIDE SEQUENCE</scope>
    <source>
        <strain evidence="2">JEL0476</strain>
    </source>
</reference>
<comment type="caution">
    <text evidence="2">The sequence shown here is derived from an EMBL/GenBank/DDBJ whole genome shotgun (WGS) entry which is preliminary data.</text>
</comment>
<feature type="region of interest" description="Disordered" evidence="1">
    <location>
        <begin position="110"/>
        <end position="417"/>
    </location>
</feature>
<dbReference type="EMBL" id="JADGJW010000090">
    <property type="protein sequence ID" value="KAJ3224531.1"/>
    <property type="molecule type" value="Genomic_DNA"/>
</dbReference>
<keyword evidence="3" id="KW-1185">Reference proteome</keyword>
<feature type="compositionally biased region" description="Low complexity" evidence="1">
    <location>
        <begin position="144"/>
        <end position="160"/>
    </location>
</feature>
<sequence>MPWAPIPRVTINFLGFPSGPNVNGQLGPASSRRVVFELNVDKKPKIETIFDLLNLVKQDPTLLTDKEVDPHRSIIYTNDFVPLARTAPVGILRDGDVLIAAFHGGYSSLNKPEDKSMALATPSTHKRNDELELENVDNARNRTQQSSNSHNSHFSQSSHQQKGHSELSNHHSSSHQQSAQPSRYQQEPNFSSKPSSTKYQDVPYDDDRGTKRLGSSTNKHHQEVPFHEEEKKSGKYLQQGKNNSFTGSDSDDERGSFGYHTKSKEPQGYHRGYEEFDEYDRNDSTTTRSRHDSNLLKASSGKGYSDNSDEFGKSLNKSSYGAEEKNMKDVKTSTLKVLTDESNSRAGRPKEAIASVRGTEGENKKLSASSSKGAAHVGSTVVSQHTRSPSNTSAAPPKSPLKSSTGGGFSGRSREEY</sequence>
<dbReference type="Proteomes" id="UP001211065">
    <property type="component" value="Unassembled WGS sequence"/>
</dbReference>
<feature type="compositionally biased region" description="Basic and acidic residues" evidence="1">
    <location>
        <begin position="220"/>
        <end position="233"/>
    </location>
</feature>
<organism evidence="2 3">
    <name type="scientific">Clydaea vesicula</name>
    <dbReference type="NCBI Taxonomy" id="447962"/>
    <lineage>
        <taxon>Eukaryota</taxon>
        <taxon>Fungi</taxon>
        <taxon>Fungi incertae sedis</taxon>
        <taxon>Chytridiomycota</taxon>
        <taxon>Chytridiomycota incertae sedis</taxon>
        <taxon>Chytridiomycetes</taxon>
        <taxon>Lobulomycetales</taxon>
        <taxon>Lobulomycetaceae</taxon>
        <taxon>Clydaea</taxon>
    </lineage>
</organism>
<feature type="compositionally biased region" description="Low complexity" evidence="1">
    <location>
        <begin position="393"/>
        <end position="404"/>
    </location>
</feature>
<name>A0AAD5XXT3_9FUNG</name>
<evidence type="ECO:0000256" key="1">
    <source>
        <dbReference type="SAM" id="MobiDB-lite"/>
    </source>
</evidence>
<proteinExistence type="predicted"/>
<gene>
    <name evidence="2" type="ORF">HK099_008330</name>
</gene>
<accession>A0AAD5XXT3</accession>
<feature type="compositionally biased region" description="Low complexity" evidence="1">
    <location>
        <begin position="366"/>
        <end position="375"/>
    </location>
</feature>
<feature type="compositionally biased region" description="Basic and acidic residues" evidence="1">
    <location>
        <begin position="338"/>
        <end position="351"/>
    </location>
</feature>
<feature type="compositionally biased region" description="Polar residues" evidence="1">
    <location>
        <begin position="239"/>
        <end position="248"/>
    </location>
</feature>
<feature type="compositionally biased region" description="Polar residues" evidence="1">
    <location>
        <begin position="380"/>
        <end position="392"/>
    </location>
</feature>